<dbReference type="EMBL" id="FXWH01000001">
    <property type="protein sequence ID" value="SMQ60679.1"/>
    <property type="molecule type" value="Genomic_DNA"/>
</dbReference>
<dbReference type="InterPro" id="IPR028082">
    <property type="entry name" value="Peripla_BP_I"/>
</dbReference>
<evidence type="ECO:0000313" key="8">
    <source>
        <dbReference type="EMBL" id="SMQ60679.1"/>
    </source>
</evidence>
<keyword evidence="9" id="KW-1185">Reference proteome</keyword>
<keyword evidence="2" id="KW-0133">Cell shape</keyword>
<sequence length="632" mass="69997">MLAFGNAIVPKKLIACLIIFAVAGCGSQPRQPQPELTPQVQTPVLTEAAARTPADWLAEAEQAATPQARQYALLLAAATFQQQQNWQSSAAVLAQINSADLAPKDWRQFRLLQAQFAAHQQQWAEVLELLDHLTEQFTERSERAQALALRAQAAAAQGSYLKAALWRIEQQRYQSDSVANAAIWQLLQQVPPQQWRDFKRPADSISDGWTRLVQRLHQTLSTNTDIASTLTEWQQSYPDHPAQAIVEEHFAAWLEPRSPIQQVAVLLPLTGPYASQGNAVRDGTILALLKQPQLQATFIDTNTTAVGAIAEELIQLQPDMVVGPLLKEQVQALLDEMPTAQWTHLFLNEQPPLGDAEVATSSAARSAYFFALDPETEVRTAADLLFQQEFSRPLLFAPATGRGEALVDTFTQHWQQLPVANPDVAAGFYRTTEDMKSSVQLNLGVQDSEARITAVKNAAGKIIVEAEPRSRADVDVIYLTGGADQTKLLKPFIDVTISPFAERIPVYASSASHVGQTGISENDLDQVRFSEIPWLLPNHPQRQQLNTVLKLRDGWGYSHARLAAMGHDALLLSPQLQALAQLPGYRHQGLSGALNVVNQRIQRQLEWATFNQHQVVPMQGINYVPSPSWNRR</sequence>
<dbReference type="Gene3D" id="1.25.40.650">
    <property type="match status" value="1"/>
</dbReference>
<dbReference type="GO" id="GO:0030234">
    <property type="term" value="F:enzyme regulator activity"/>
    <property type="evidence" value="ECO:0007669"/>
    <property type="project" value="TreeGrafter"/>
</dbReference>
<keyword evidence="3" id="KW-0573">Peptidoglycan synthesis</keyword>
<accession>A0A1Y6EE36</accession>
<dbReference type="GO" id="GO:0009252">
    <property type="term" value="P:peptidoglycan biosynthetic process"/>
    <property type="evidence" value="ECO:0007669"/>
    <property type="project" value="UniProtKB-KW"/>
</dbReference>
<dbReference type="InterPro" id="IPR011990">
    <property type="entry name" value="TPR-like_helical_dom_sf"/>
</dbReference>
<keyword evidence="1" id="KW-0732">Signal</keyword>
<dbReference type="SUPFAM" id="SSF53822">
    <property type="entry name" value="Periplasmic binding protein-like I"/>
    <property type="match status" value="1"/>
</dbReference>
<evidence type="ECO:0000256" key="2">
    <source>
        <dbReference type="ARBA" id="ARBA00022960"/>
    </source>
</evidence>
<gene>
    <name evidence="8" type="ORF">SAMN06297229_0451</name>
</gene>
<dbReference type="CDD" id="cd06339">
    <property type="entry name" value="PBP1_YraM_LppC_lipoprotein-like"/>
    <property type="match status" value="1"/>
</dbReference>
<dbReference type="Proteomes" id="UP000194450">
    <property type="component" value="Unassembled WGS sequence"/>
</dbReference>
<dbReference type="Gene3D" id="3.40.50.2300">
    <property type="match status" value="2"/>
</dbReference>
<evidence type="ECO:0000256" key="1">
    <source>
        <dbReference type="ARBA" id="ARBA00022729"/>
    </source>
</evidence>
<evidence type="ECO:0000313" key="9">
    <source>
        <dbReference type="Proteomes" id="UP000194450"/>
    </source>
</evidence>
<protein>
    <recommendedName>
        <fullName evidence="10">LppC lipoprotein</fullName>
    </recommendedName>
</protein>
<dbReference type="PANTHER" id="PTHR38038:SF1">
    <property type="entry name" value="PENICILLIN-BINDING PROTEIN ACTIVATOR LPOA"/>
    <property type="match status" value="1"/>
</dbReference>
<keyword evidence="5" id="KW-0564">Palmitate</keyword>
<proteinExistence type="predicted"/>
<dbReference type="InterPro" id="IPR007443">
    <property type="entry name" value="LpoA"/>
</dbReference>
<dbReference type="Gene3D" id="1.25.40.10">
    <property type="entry name" value="Tetratricopeptide repeat domain"/>
    <property type="match status" value="1"/>
</dbReference>
<evidence type="ECO:0000256" key="7">
    <source>
        <dbReference type="ARBA" id="ARBA00023288"/>
    </source>
</evidence>
<evidence type="ECO:0000256" key="3">
    <source>
        <dbReference type="ARBA" id="ARBA00022984"/>
    </source>
</evidence>
<evidence type="ECO:0000256" key="4">
    <source>
        <dbReference type="ARBA" id="ARBA00023136"/>
    </source>
</evidence>
<keyword evidence="6" id="KW-0998">Cell outer membrane</keyword>
<evidence type="ECO:0000256" key="6">
    <source>
        <dbReference type="ARBA" id="ARBA00023237"/>
    </source>
</evidence>
<keyword evidence="4" id="KW-0472">Membrane</keyword>
<evidence type="ECO:0000256" key="5">
    <source>
        <dbReference type="ARBA" id="ARBA00023139"/>
    </source>
</evidence>
<dbReference type="PANTHER" id="PTHR38038">
    <property type="entry name" value="PENICILLIN-BINDING PROTEIN ACTIVATOR LPOA"/>
    <property type="match status" value="1"/>
</dbReference>
<evidence type="ECO:0008006" key="10">
    <source>
        <dbReference type="Google" id="ProtNLM"/>
    </source>
</evidence>
<keyword evidence="7" id="KW-0449">Lipoprotein</keyword>
<dbReference type="Pfam" id="PF04348">
    <property type="entry name" value="LppC"/>
    <property type="match status" value="1"/>
</dbReference>
<name>A0A1Y6EE36_9GAMM</name>
<dbReference type="GO" id="GO:0008360">
    <property type="term" value="P:regulation of cell shape"/>
    <property type="evidence" value="ECO:0007669"/>
    <property type="project" value="UniProtKB-KW"/>
</dbReference>
<organism evidence="8 9">
    <name type="scientific">Pseudidiomarina planktonica</name>
    <dbReference type="NCBI Taxonomy" id="1323738"/>
    <lineage>
        <taxon>Bacteria</taxon>
        <taxon>Pseudomonadati</taxon>
        <taxon>Pseudomonadota</taxon>
        <taxon>Gammaproteobacteria</taxon>
        <taxon>Alteromonadales</taxon>
        <taxon>Idiomarinaceae</taxon>
        <taxon>Pseudidiomarina</taxon>
    </lineage>
</organism>
<reference evidence="9" key="1">
    <citation type="submission" date="2017-04" db="EMBL/GenBank/DDBJ databases">
        <authorList>
            <person name="Varghese N."/>
            <person name="Submissions S."/>
        </authorList>
    </citation>
    <scope>NUCLEOTIDE SEQUENCE [LARGE SCALE GENOMIC DNA]</scope>
</reference>
<dbReference type="AlphaFoldDB" id="A0A1Y6EE36"/>
<dbReference type="GO" id="GO:0031241">
    <property type="term" value="C:periplasmic side of cell outer membrane"/>
    <property type="evidence" value="ECO:0007669"/>
    <property type="project" value="TreeGrafter"/>
</dbReference>